<gene>
    <name evidence="2" type="ORF">GCM10009640_15160</name>
</gene>
<dbReference type="RefSeq" id="WP_343919041.1">
    <property type="nucleotide sequence ID" value="NZ_BAAAKK010000004.1"/>
</dbReference>
<name>A0ABP4JIE9_9MICO</name>
<dbReference type="InterPro" id="IPR036390">
    <property type="entry name" value="WH_DNA-bd_sf"/>
</dbReference>
<organism evidence="2 3">
    <name type="scientific">Agrococcus citreus</name>
    <dbReference type="NCBI Taxonomy" id="84643"/>
    <lineage>
        <taxon>Bacteria</taxon>
        <taxon>Bacillati</taxon>
        <taxon>Actinomycetota</taxon>
        <taxon>Actinomycetes</taxon>
        <taxon>Micrococcales</taxon>
        <taxon>Microbacteriaceae</taxon>
        <taxon>Agrococcus</taxon>
    </lineage>
</organism>
<dbReference type="PANTHER" id="PTHR33164">
    <property type="entry name" value="TRANSCRIPTIONAL REGULATOR, MARR FAMILY"/>
    <property type="match status" value="1"/>
</dbReference>
<comment type="caution">
    <text evidence="2">The sequence shown here is derived from an EMBL/GenBank/DDBJ whole genome shotgun (WGS) entry which is preliminary data.</text>
</comment>
<accession>A0ABP4JIE9</accession>
<dbReference type="PROSITE" id="PS50995">
    <property type="entry name" value="HTH_MARR_2"/>
    <property type="match status" value="1"/>
</dbReference>
<dbReference type="Gene3D" id="1.10.10.10">
    <property type="entry name" value="Winged helix-like DNA-binding domain superfamily/Winged helix DNA-binding domain"/>
    <property type="match status" value="1"/>
</dbReference>
<reference evidence="3" key="1">
    <citation type="journal article" date="2019" name="Int. J. Syst. Evol. Microbiol.">
        <title>The Global Catalogue of Microorganisms (GCM) 10K type strain sequencing project: providing services to taxonomists for standard genome sequencing and annotation.</title>
        <authorList>
            <consortium name="The Broad Institute Genomics Platform"/>
            <consortium name="The Broad Institute Genome Sequencing Center for Infectious Disease"/>
            <person name="Wu L."/>
            <person name="Ma J."/>
        </authorList>
    </citation>
    <scope>NUCLEOTIDE SEQUENCE [LARGE SCALE GENOMIC DNA]</scope>
    <source>
        <strain evidence="3">JCM 12398</strain>
    </source>
</reference>
<proteinExistence type="predicted"/>
<dbReference type="Pfam" id="PF12802">
    <property type="entry name" value="MarR_2"/>
    <property type="match status" value="1"/>
</dbReference>
<sequence length="156" mass="17385">MSAGGLAPRAWRSYFEGSRLLESELERRLKASSGIDLGDFNVLLVLSEADGLRMRMGDLARTLAFAPGRLTYRIAALEKEGLVVREASAVDRRGTDAVLTDAGRRRLRKARPEHARHVEELFLGGLDTEALEVLDRVFTPLRTRLLDRRAEAPADE</sequence>
<evidence type="ECO:0000313" key="3">
    <source>
        <dbReference type="Proteomes" id="UP001501266"/>
    </source>
</evidence>
<dbReference type="SMART" id="SM00347">
    <property type="entry name" value="HTH_MARR"/>
    <property type="match status" value="1"/>
</dbReference>
<dbReference type="InterPro" id="IPR036388">
    <property type="entry name" value="WH-like_DNA-bd_sf"/>
</dbReference>
<dbReference type="EMBL" id="BAAAKK010000004">
    <property type="protein sequence ID" value="GAA1422433.1"/>
    <property type="molecule type" value="Genomic_DNA"/>
</dbReference>
<dbReference type="SUPFAM" id="SSF46785">
    <property type="entry name" value="Winged helix' DNA-binding domain"/>
    <property type="match status" value="1"/>
</dbReference>
<feature type="domain" description="HTH marR-type" evidence="1">
    <location>
        <begin position="1"/>
        <end position="143"/>
    </location>
</feature>
<dbReference type="Proteomes" id="UP001501266">
    <property type="component" value="Unassembled WGS sequence"/>
</dbReference>
<evidence type="ECO:0000313" key="2">
    <source>
        <dbReference type="EMBL" id="GAA1422433.1"/>
    </source>
</evidence>
<dbReference type="InterPro" id="IPR039422">
    <property type="entry name" value="MarR/SlyA-like"/>
</dbReference>
<protein>
    <submittedName>
        <fullName evidence="2">MarR family transcriptional regulator</fullName>
    </submittedName>
</protein>
<evidence type="ECO:0000259" key="1">
    <source>
        <dbReference type="PROSITE" id="PS50995"/>
    </source>
</evidence>
<dbReference type="PANTHER" id="PTHR33164:SF99">
    <property type="entry name" value="MARR FAMILY REGULATORY PROTEIN"/>
    <property type="match status" value="1"/>
</dbReference>
<dbReference type="InterPro" id="IPR000835">
    <property type="entry name" value="HTH_MarR-typ"/>
</dbReference>
<keyword evidence="3" id="KW-1185">Reference proteome</keyword>